<dbReference type="RefSeq" id="WP_060235128.1">
    <property type="nucleotide sequence ID" value="NZ_LPLU01000089.1"/>
</dbReference>
<proteinExistence type="predicted"/>
<reference evidence="1 2" key="1">
    <citation type="submission" date="2015-11" db="EMBL/GenBank/DDBJ databases">
        <title>Expanding the genomic diversity of Burkholderia species for the development of highly accurate diagnostics.</title>
        <authorList>
            <person name="Sahl J."/>
            <person name="Keim P."/>
            <person name="Wagner D."/>
        </authorList>
    </citation>
    <scope>NUCLEOTIDE SEQUENCE [LARGE SCALE GENOMIC DNA]</scope>
    <source>
        <strain evidence="1 2">MSMB782WGS</strain>
    </source>
</reference>
<dbReference type="Gene3D" id="6.10.140.400">
    <property type="match status" value="2"/>
</dbReference>
<dbReference type="AlphaFoldDB" id="A0A108CGT8"/>
<evidence type="ECO:0000313" key="1">
    <source>
        <dbReference type="EMBL" id="KWK74239.1"/>
    </source>
</evidence>
<dbReference type="InterPro" id="IPR020994">
    <property type="entry name" value="Uncharacterised_Ca-bd_CcbP"/>
</dbReference>
<evidence type="ECO:0000313" key="2">
    <source>
        <dbReference type="Proteomes" id="UP000065504"/>
    </source>
</evidence>
<accession>A0A108CGT8</accession>
<dbReference type="Pfam" id="PF11535">
    <property type="entry name" value="Calci_bind_CcbP"/>
    <property type="match status" value="1"/>
</dbReference>
<evidence type="ECO:0008006" key="3">
    <source>
        <dbReference type="Google" id="ProtNLM"/>
    </source>
</evidence>
<gene>
    <name evidence="1" type="ORF">WM16_16305</name>
</gene>
<dbReference type="EMBL" id="LPLU01000089">
    <property type="protein sequence ID" value="KWK74239.1"/>
    <property type="molecule type" value="Genomic_DNA"/>
</dbReference>
<name>A0A108CGT8_9BURK</name>
<organism evidence="1 2">
    <name type="scientific">Burkholderia ubonensis</name>
    <dbReference type="NCBI Taxonomy" id="101571"/>
    <lineage>
        <taxon>Bacteria</taxon>
        <taxon>Pseudomonadati</taxon>
        <taxon>Pseudomonadota</taxon>
        <taxon>Betaproteobacteria</taxon>
        <taxon>Burkholderiales</taxon>
        <taxon>Burkholderiaceae</taxon>
        <taxon>Burkholderia</taxon>
        <taxon>Burkholderia cepacia complex</taxon>
    </lineage>
</organism>
<comment type="caution">
    <text evidence="1">The sequence shown here is derived from an EMBL/GenBank/DDBJ whole genome shotgun (WGS) entry which is preliminary data.</text>
</comment>
<sequence length="122" mass="13880">MATSAVDAKREHRITMEIVVDTYTAEECATAWYCYLEDQLAFPFKARVRQAMTASPLHIGESVTVIALAHDQLCRHAIFVVVRHGTREIVVPLAQLVPVASNRNTREAVADWHYWHDHGYSF</sequence>
<protein>
    <recommendedName>
        <fullName evidence="3">Calcium-binding protein</fullName>
    </recommendedName>
</protein>
<dbReference type="Proteomes" id="UP000065504">
    <property type="component" value="Unassembled WGS sequence"/>
</dbReference>